<evidence type="ECO:0000313" key="3">
    <source>
        <dbReference type="EMBL" id="CAF1002048.1"/>
    </source>
</evidence>
<evidence type="ECO:0000313" key="4">
    <source>
        <dbReference type="Proteomes" id="UP000663879"/>
    </source>
</evidence>
<organism evidence="3 4">
    <name type="scientific">Brachionus calyciflorus</name>
    <dbReference type="NCBI Taxonomy" id="104777"/>
    <lineage>
        <taxon>Eukaryota</taxon>
        <taxon>Metazoa</taxon>
        <taxon>Spiralia</taxon>
        <taxon>Gnathifera</taxon>
        <taxon>Rotifera</taxon>
        <taxon>Eurotatoria</taxon>
        <taxon>Monogononta</taxon>
        <taxon>Pseudotrocha</taxon>
        <taxon>Ploima</taxon>
        <taxon>Brachionidae</taxon>
        <taxon>Brachionus</taxon>
    </lineage>
</organism>
<keyword evidence="1" id="KW-0732">Signal</keyword>
<protein>
    <recommendedName>
        <fullName evidence="2">Chitin-binding type-4 domain-containing protein</fullName>
    </recommendedName>
</protein>
<dbReference type="InterPro" id="IPR004302">
    <property type="entry name" value="Cellulose/chitin-bd_N"/>
</dbReference>
<feature type="domain" description="Chitin-binding type-4" evidence="2">
    <location>
        <begin position="24"/>
        <end position="134"/>
    </location>
</feature>
<dbReference type="EMBL" id="CAJNOC010003893">
    <property type="protein sequence ID" value="CAF1002048.1"/>
    <property type="molecule type" value="Genomic_DNA"/>
</dbReference>
<proteinExistence type="predicted"/>
<feature type="chain" id="PRO_5033061030" description="Chitin-binding type-4 domain-containing protein" evidence="1">
    <location>
        <begin position="24"/>
        <end position="149"/>
    </location>
</feature>
<evidence type="ECO:0000256" key="1">
    <source>
        <dbReference type="SAM" id="SignalP"/>
    </source>
</evidence>
<feature type="signal peptide" evidence="1">
    <location>
        <begin position="1"/>
        <end position="23"/>
    </location>
</feature>
<keyword evidence="4" id="KW-1185">Reference proteome</keyword>
<dbReference type="Pfam" id="PF03067">
    <property type="entry name" value="LPMO_10"/>
    <property type="match status" value="1"/>
</dbReference>
<reference evidence="3" key="1">
    <citation type="submission" date="2021-02" db="EMBL/GenBank/DDBJ databases">
        <authorList>
            <person name="Nowell W R."/>
        </authorList>
    </citation>
    <scope>NUCLEOTIDE SEQUENCE</scope>
    <source>
        <strain evidence="3">Ploen Becks lab</strain>
    </source>
</reference>
<evidence type="ECO:0000259" key="2">
    <source>
        <dbReference type="Pfam" id="PF03067"/>
    </source>
</evidence>
<accession>A0A814GX96</accession>
<dbReference type="OrthoDB" id="64893at2759"/>
<gene>
    <name evidence="3" type="ORF">OXX778_LOCUS16456</name>
</gene>
<sequence length="149" mass="17068">MKFLNLLLLKFFLICVKYHGIESHGRLLDPPARSSCWREFPNNCYHDYTDNELFCGGASVQWNHNGGKCGICGDNWSGEKNYERNGRRYTGHIVRSYTMGQTIDVKVELTANHLGWFEFKLCNADDLYAQGLDANHDCLNKNLLKDTNG</sequence>
<comment type="caution">
    <text evidence="3">The sequence shown here is derived from an EMBL/GenBank/DDBJ whole genome shotgun (WGS) entry which is preliminary data.</text>
</comment>
<name>A0A814GX96_9BILA</name>
<dbReference type="Proteomes" id="UP000663879">
    <property type="component" value="Unassembled WGS sequence"/>
</dbReference>
<dbReference type="AlphaFoldDB" id="A0A814GX96"/>